<keyword evidence="2" id="KW-1185">Reference proteome</keyword>
<dbReference type="Proteomes" id="UP000828390">
    <property type="component" value="Unassembled WGS sequence"/>
</dbReference>
<dbReference type="AlphaFoldDB" id="A0A9D4CKM6"/>
<accession>A0A9D4CKM6</accession>
<comment type="caution">
    <text evidence="1">The sequence shown here is derived from an EMBL/GenBank/DDBJ whole genome shotgun (WGS) entry which is preliminary data.</text>
</comment>
<reference evidence="1" key="1">
    <citation type="journal article" date="2019" name="bioRxiv">
        <title>The Genome of the Zebra Mussel, Dreissena polymorpha: A Resource for Invasive Species Research.</title>
        <authorList>
            <person name="McCartney M.A."/>
            <person name="Auch B."/>
            <person name="Kono T."/>
            <person name="Mallez S."/>
            <person name="Zhang Y."/>
            <person name="Obille A."/>
            <person name="Becker A."/>
            <person name="Abrahante J.E."/>
            <person name="Garbe J."/>
            <person name="Badalamenti J.P."/>
            <person name="Herman A."/>
            <person name="Mangelson H."/>
            <person name="Liachko I."/>
            <person name="Sullivan S."/>
            <person name="Sone E.D."/>
            <person name="Koren S."/>
            <person name="Silverstein K.A.T."/>
            <person name="Beckman K.B."/>
            <person name="Gohl D.M."/>
        </authorList>
    </citation>
    <scope>NUCLEOTIDE SEQUENCE</scope>
    <source>
        <strain evidence="1">Duluth1</strain>
        <tissue evidence="1">Whole animal</tissue>
    </source>
</reference>
<gene>
    <name evidence="1" type="ORF">DPMN_052105</name>
</gene>
<organism evidence="1 2">
    <name type="scientific">Dreissena polymorpha</name>
    <name type="common">Zebra mussel</name>
    <name type="synonym">Mytilus polymorpha</name>
    <dbReference type="NCBI Taxonomy" id="45954"/>
    <lineage>
        <taxon>Eukaryota</taxon>
        <taxon>Metazoa</taxon>
        <taxon>Spiralia</taxon>
        <taxon>Lophotrochozoa</taxon>
        <taxon>Mollusca</taxon>
        <taxon>Bivalvia</taxon>
        <taxon>Autobranchia</taxon>
        <taxon>Heteroconchia</taxon>
        <taxon>Euheterodonta</taxon>
        <taxon>Imparidentia</taxon>
        <taxon>Neoheterodontei</taxon>
        <taxon>Myida</taxon>
        <taxon>Dreissenoidea</taxon>
        <taxon>Dreissenidae</taxon>
        <taxon>Dreissena</taxon>
    </lineage>
</organism>
<proteinExistence type="predicted"/>
<evidence type="ECO:0000313" key="1">
    <source>
        <dbReference type="EMBL" id="KAH3726247.1"/>
    </source>
</evidence>
<evidence type="ECO:0000313" key="2">
    <source>
        <dbReference type="Proteomes" id="UP000828390"/>
    </source>
</evidence>
<reference evidence="1" key="2">
    <citation type="submission" date="2020-11" db="EMBL/GenBank/DDBJ databases">
        <authorList>
            <person name="McCartney M.A."/>
            <person name="Auch B."/>
            <person name="Kono T."/>
            <person name="Mallez S."/>
            <person name="Becker A."/>
            <person name="Gohl D.M."/>
            <person name="Silverstein K.A.T."/>
            <person name="Koren S."/>
            <person name="Bechman K.B."/>
            <person name="Herman A."/>
            <person name="Abrahante J.E."/>
            <person name="Garbe J."/>
        </authorList>
    </citation>
    <scope>NUCLEOTIDE SEQUENCE</scope>
    <source>
        <strain evidence="1">Duluth1</strain>
        <tissue evidence="1">Whole animal</tissue>
    </source>
</reference>
<name>A0A9D4CKM6_DREPO</name>
<dbReference type="EMBL" id="JAIWYP010000012">
    <property type="protein sequence ID" value="KAH3726247.1"/>
    <property type="molecule type" value="Genomic_DNA"/>
</dbReference>
<protein>
    <submittedName>
        <fullName evidence="1">Uncharacterized protein</fullName>
    </submittedName>
</protein>
<sequence length="74" mass="8564">MREPDVNSEYKATQTKILMLRSIPRTSDGTEKEIWSRLGKARHVFTIRLIGENEYPSTHQVFNLIPTIVYGSEI</sequence>